<organism evidence="2 3">
    <name type="scientific">Aspergillus novoparasiticus</name>
    <dbReference type="NCBI Taxonomy" id="986946"/>
    <lineage>
        <taxon>Eukaryota</taxon>
        <taxon>Fungi</taxon>
        <taxon>Dikarya</taxon>
        <taxon>Ascomycota</taxon>
        <taxon>Pezizomycotina</taxon>
        <taxon>Eurotiomycetes</taxon>
        <taxon>Eurotiomycetidae</taxon>
        <taxon>Eurotiales</taxon>
        <taxon>Aspergillaceae</taxon>
        <taxon>Aspergillus</taxon>
        <taxon>Aspergillus subgen. Circumdati</taxon>
    </lineage>
</organism>
<name>A0A5N6FAG6_9EURO</name>
<feature type="region of interest" description="Disordered" evidence="1">
    <location>
        <begin position="36"/>
        <end position="62"/>
    </location>
</feature>
<keyword evidence="3" id="KW-1185">Reference proteome</keyword>
<evidence type="ECO:0000313" key="3">
    <source>
        <dbReference type="Proteomes" id="UP000326799"/>
    </source>
</evidence>
<gene>
    <name evidence="2" type="ORF">BDV33DRAFT_186673</name>
</gene>
<dbReference type="EMBL" id="ML733391">
    <property type="protein sequence ID" value="KAB8226627.1"/>
    <property type="molecule type" value="Genomic_DNA"/>
</dbReference>
<proteinExistence type="predicted"/>
<dbReference type="AlphaFoldDB" id="A0A5N6FAG6"/>
<evidence type="ECO:0008006" key="4">
    <source>
        <dbReference type="Google" id="ProtNLM"/>
    </source>
</evidence>
<evidence type="ECO:0000313" key="2">
    <source>
        <dbReference type="EMBL" id="KAB8226627.1"/>
    </source>
</evidence>
<protein>
    <recommendedName>
        <fullName evidence="4">BTB domain-containing protein</fullName>
    </recommendedName>
</protein>
<reference evidence="2 3" key="1">
    <citation type="submission" date="2019-04" db="EMBL/GenBank/DDBJ databases">
        <title>Fungal friends and foes A comparative genomics study of 23 Aspergillus species from section Flavi.</title>
        <authorList>
            <consortium name="DOE Joint Genome Institute"/>
            <person name="Kjaerbolling I."/>
            <person name="Vesth T.C."/>
            <person name="Frisvad J.C."/>
            <person name="Nybo J.L."/>
            <person name="Theobald S."/>
            <person name="Kildgaard S."/>
            <person name="Petersen T.I."/>
            <person name="Kuo A."/>
            <person name="Sato A."/>
            <person name="Lyhne E.K."/>
            <person name="Kogle M.E."/>
            <person name="Wiebenga A."/>
            <person name="Kun R.S."/>
            <person name="Lubbers R.J."/>
            <person name="Makela M.R."/>
            <person name="Barry K."/>
            <person name="Chovatia M."/>
            <person name="Clum A."/>
            <person name="Daum C."/>
            <person name="Haridas S."/>
            <person name="He G."/>
            <person name="LaButti K."/>
            <person name="Lipzen A."/>
            <person name="Mondo S."/>
            <person name="Pangilinan J."/>
            <person name="Riley R."/>
            <person name="Salamov A."/>
            <person name="Simmons B.A."/>
            <person name="Magnuson J.K."/>
            <person name="Henrissat B."/>
            <person name="Mortensen U.H."/>
            <person name="Larsen T.O."/>
            <person name="De vries R.P."/>
            <person name="Grigoriev I.V."/>
            <person name="Machida M."/>
            <person name="Baker S.E."/>
            <person name="Andersen M.R."/>
        </authorList>
    </citation>
    <scope>NUCLEOTIDE SEQUENCE [LARGE SCALE GENOMIC DNA]</scope>
    <source>
        <strain evidence="2 3">CBS 126849</strain>
    </source>
</reference>
<accession>A0A5N6FAG6</accession>
<sequence>MDDLEYELDPRGDVFLVFNNVSQDLPNNLSDITKLSDWPEGFDNPSPPKSNQDESKKQAPSNEVGLTHATGFALRRSLQIRVSSKHLILACPQFERSLLNEFKEGITLRTTGYIHFPVQDWEAVPFLILMLIIHHRTRIVPEKVSFKRLAQIAQLVDYYECHEAVRLFSDLWLTNLGIKSGIPISMDMAEKCLFISWVFNEAPAFQVASKYLESMSTSMISFNQLPVPHLIQVAINRSRRKLITKIIESMNNLFSKLRDGPVQCSERCDCAQLGALVKGMHQIGILSLNISIACVKNEH</sequence>
<evidence type="ECO:0000256" key="1">
    <source>
        <dbReference type="SAM" id="MobiDB-lite"/>
    </source>
</evidence>
<dbReference type="Proteomes" id="UP000326799">
    <property type="component" value="Unassembled WGS sequence"/>
</dbReference>